<protein>
    <submittedName>
        <fullName evidence="2">Uncharacterized protein</fullName>
    </submittedName>
</protein>
<gene>
    <name evidence="2" type="ORF">CYFUS_006377</name>
</gene>
<name>A0A250JAH9_9BACT</name>
<dbReference type="KEGG" id="cfus:CYFUS_006377"/>
<sequence length="59" mass="6217">MDCYDVRRAVSSQASADSAYLMPLAVREAHADRPQVDSGELVETGPTDVLSGPPGEAKV</sequence>
<accession>A0A250JAH9</accession>
<reference evidence="2 3" key="1">
    <citation type="submission" date="2017-06" db="EMBL/GenBank/DDBJ databases">
        <title>Sequencing and comparative analysis of myxobacterial genomes.</title>
        <authorList>
            <person name="Rupp O."/>
            <person name="Goesmann A."/>
            <person name="Sogaard-Andersen L."/>
        </authorList>
    </citation>
    <scope>NUCLEOTIDE SEQUENCE [LARGE SCALE GENOMIC DNA]</scope>
    <source>
        <strain evidence="2 3">DSM 52655</strain>
    </source>
</reference>
<evidence type="ECO:0000313" key="2">
    <source>
        <dbReference type="EMBL" id="ATB40915.1"/>
    </source>
</evidence>
<dbReference type="Proteomes" id="UP000217257">
    <property type="component" value="Chromosome"/>
</dbReference>
<organism evidence="2 3">
    <name type="scientific">Cystobacter fuscus</name>
    <dbReference type="NCBI Taxonomy" id="43"/>
    <lineage>
        <taxon>Bacteria</taxon>
        <taxon>Pseudomonadati</taxon>
        <taxon>Myxococcota</taxon>
        <taxon>Myxococcia</taxon>
        <taxon>Myxococcales</taxon>
        <taxon>Cystobacterineae</taxon>
        <taxon>Archangiaceae</taxon>
        <taxon>Cystobacter</taxon>
    </lineage>
</organism>
<evidence type="ECO:0000313" key="3">
    <source>
        <dbReference type="Proteomes" id="UP000217257"/>
    </source>
</evidence>
<feature type="region of interest" description="Disordered" evidence="1">
    <location>
        <begin position="30"/>
        <end position="59"/>
    </location>
</feature>
<evidence type="ECO:0000256" key="1">
    <source>
        <dbReference type="SAM" id="MobiDB-lite"/>
    </source>
</evidence>
<dbReference type="AlphaFoldDB" id="A0A250JAH9"/>
<proteinExistence type="predicted"/>
<dbReference type="EMBL" id="CP022098">
    <property type="protein sequence ID" value="ATB40915.1"/>
    <property type="molecule type" value="Genomic_DNA"/>
</dbReference>